<dbReference type="InterPro" id="IPR014331">
    <property type="entry name" value="RNA_pol_sigma70_ECF_RHOBA"/>
</dbReference>
<dbReference type="Proteomes" id="UP001371305">
    <property type="component" value="Unassembled WGS sequence"/>
</dbReference>
<name>A0ABU9AW99_9BACT</name>
<feature type="domain" description="RNA polymerase sigma factor 70 region 4 type 2" evidence="6">
    <location>
        <begin position="119"/>
        <end position="171"/>
    </location>
</feature>
<dbReference type="InterPro" id="IPR014284">
    <property type="entry name" value="RNA_pol_sigma-70_dom"/>
</dbReference>
<evidence type="ECO:0000313" key="8">
    <source>
        <dbReference type="Proteomes" id="UP001371305"/>
    </source>
</evidence>
<dbReference type="NCBIfam" id="TIGR02989">
    <property type="entry name" value="Sig-70_gvs1"/>
    <property type="match status" value="1"/>
</dbReference>
<sequence length="184" mass="21328">MSTRPEFDPGFTEENDATVGALIEEVRPALRGYVLSLLPDRDSCDDVVQETCLFLWDRRGEFEAGSNFKAWAFKAAWFKVLTHRREMQRRKLVSFSEDVLERISRAAENFSEDVDHRLAALRECVAELPGESKRLLQLKYLDRLSLTAHAKNLGVKPNQIQKNLSRIRLALRHCIETRISFRHE</sequence>
<evidence type="ECO:0000256" key="1">
    <source>
        <dbReference type="ARBA" id="ARBA00010641"/>
    </source>
</evidence>
<protein>
    <submittedName>
        <fullName evidence="7">Sigma-70 family RNA polymerase sigma factor</fullName>
    </submittedName>
</protein>
<comment type="caution">
    <text evidence="7">The sequence shown here is derived from an EMBL/GenBank/DDBJ whole genome shotgun (WGS) entry which is preliminary data.</text>
</comment>
<feature type="domain" description="RNA polymerase sigma-70 region 2" evidence="5">
    <location>
        <begin position="22"/>
        <end position="89"/>
    </location>
</feature>
<evidence type="ECO:0000259" key="5">
    <source>
        <dbReference type="Pfam" id="PF04542"/>
    </source>
</evidence>
<dbReference type="Gene3D" id="1.10.10.10">
    <property type="entry name" value="Winged helix-like DNA-binding domain superfamily/Winged helix DNA-binding domain"/>
    <property type="match status" value="1"/>
</dbReference>
<dbReference type="Pfam" id="PF08281">
    <property type="entry name" value="Sigma70_r4_2"/>
    <property type="match status" value="1"/>
</dbReference>
<evidence type="ECO:0000256" key="2">
    <source>
        <dbReference type="ARBA" id="ARBA00023015"/>
    </source>
</evidence>
<dbReference type="Pfam" id="PF04542">
    <property type="entry name" value="Sigma70_r2"/>
    <property type="match status" value="1"/>
</dbReference>
<dbReference type="InterPro" id="IPR039425">
    <property type="entry name" value="RNA_pol_sigma-70-like"/>
</dbReference>
<dbReference type="RefSeq" id="WP_341405759.1">
    <property type="nucleotide sequence ID" value="NZ_JBBUKT010000006.1"/>
</dbReference>
<dbReference type="NCBIfam" id="TIGR02937">
    <property type="entry name" value="sigma70-ECF"/>
    <property type="match status" value="1"/>
</dbReference>
<evidence type="ECO:0000259" key="6">
    <source>
        <dbReference type="Pfam" id="PF08281"/>
    </source>
</evidence>
<evidence type="ECO:0000256" key="4">
    <source>
        <dbReference type="ARBA" id="ARBA00023163"/>
    </source>
</evidence>
<dbReference type="Gene3D" id="1.10.1740.10">
    <property type="match status" value="1"/>
</dbReference>
<dbReference type="PANTHER" id="PTHR43133">
    <property type="entry name" value="RNA POLYMERASE ECF-TYPE SIGMA FACTO"/>
    <property type="match status" value="1"/>
</dbReference>
<reference evidence="7 8" key="1">
    <citation type="submission" date="2024-04" db="EMBL/GenBank/DDBJ databases">
        <title>Luteolibacter sp. isolated from soil.</title>
        <authorList>
            <person name="An J."/>
        </authorList>
    </citation>
    <scope>NUCLEOTIDE SEQUENCE [LARGE SCALE GENOMIC DNA]</scope>
    <source>
        <strain evidence="7 8">Y139</strain>
    </source>
</reference>
<dbReference type="EMBL" id="JBBUKT010000006">
    <property type="protein sequence ID" value="MEK7952000.1"/>
    <property type="molecule type" value="Genomic_DNA"/>
</dbReference>
<evidence type="ECO:0000256" key="3">
    <source>
        <dbReference type="ARBA" id="ARBA00023082"/>
    </source>
</evidence>
<dbReference type="SUPFAM" id="SSF88946">
    <property type="entry name" value="Sigma2 domain of RNA polymerase sigma factors"/>
    <property type="match status" value="1"/>
</dbReference>
<keyword evidence="3" id="KW-0731">Sigma factor</keyword>
<keyword evidence="2" id="KW-0805">Transcription regulation</keyword>
<dbReference type="SUPFAM" id="SSF88659">
    <property type="entry name" value="Sigma3 and sigma4 domains of RNA polymerase sigma factors"/>
    <property type="match status" value="1"/>
</dbReference>
<organism evidence="7 8">
    <name type="scientific">Luteolibacter soli</name>
    <dbReference type="NCBI Taxonomy" id="3135280"/>
    <lineage>
        <taxon>Bacteria</taxon>
        <taxon>Pseudomonadati</taxon>
        <taxon>Verrucomicrobiota</taxon>
        <taxon>Verrucomicrobiia</taxon>
        <taxon>Verrucomicrobiales</taxon>
        <taxon>Verrucomicrobiaceae</taxon>
        <taxon>Luteolibacter</taxon>
    </lineage>
</organism>
<gene>
    <name evidence="7" type="ORF">WKV53_15905</name>
</gene>
<keyword evidence="4" id="KW-0804">Transcription</keyword>
<dbReference type="InterPro" id="IPR013325">
    <property type="entry name" value="RNA_pol_sigma_r2"/>
</dbReference>
<dbReference type="InterPro" id="IPR013324">
    <property type="entry name" value="RNA_pol_sigma_r3/r4-like"/>
</dbReference>
<dbReference type="PANTHER" id="PTHR43133:SF51">
    <property type="entry name" value="RNA POLYMERASE SIGMA FACTOR"/>
    <property type="match status" value="1"/>
</dbReference>
<keyword evidence="8" id="KW-1185">Reference proteome</keyword>
<dbReference type="InterPro" id="IPR013249">
    <property type="entry name" value="RNA_pol_sigma70_r4_t2"/>
</dbReference>
<proteinExistence type="inferred from homology"/>
<accession>A0ABU9AW99</accession>
<comment type="similarity">
    <text evidence="1">Belongs to the sigma-70 factor family. ECF subfamily.</text>
</comment>
<dbReference type="InterPro" id="IPR036388">
    <property type="entry name" value="WH-like_DNA-bd_sf"/>
</dbReference>
<dbReference type="InterPro" id="IPR007627">
    <property type="entry name" value="RNA_pol_sigma70_r2"/>
</dbReference>
<evidence type="ECO:0000313" key="7">
    <source>
        <dbReference type="EMBL" id="MEK7952000.1"/>
    </source>
</evidence>